<feature type="compositionally biased region" description="Basic and acidic residues" evidence="1">
    <location>
        <begin position="7"/>
        <end position="23"/>
    </location>
</feature>
<reference evidence="3" key="1">
    <citation type="journal article" date="2011" name="Nature">
        <title>Genome sequence and analysis of the tuber crop potato.</title>
        <authorList>
            <consortium name="The Potato Genome Sequencing Consortium"/>
        </authorList>
    </citation>
    <scope>NUCLEOTIDE SEQUENCE [LARGE SCALE GENOMIC DNA]</scope>
    <source>
        <strain evidence="3">cv. DM1-3 516 R44</strain>
    </source>
</reference>
<evidence type="ECO:0000313" key="2">
    <source>
        <dbReference type="EnsemblPlants" id="PGSC0003DMT400001728"/>
    </source>
</evidence>
<evidence type="ECO:0000313" key="3">
    <source>
        <dbReference type="Proteomes" id="UP000011115"/>
    </source>
</evidence>
<proteinExistence type="predicted"/>
<dbReference type="Proteomes" id="UP000011115">
    <property type="component" value="Unassembled WGS sequence"/>
</dbReference>
<feature type="compositionally biased region" description="Polar residues" evidence="1">
    <location>
        <begin position="95"/>
        <end position="110"/>
    </location>
</feature>
<protein>
    <submittedName>
        <fullName evidence="2">Uncharacterized protein</fullName>
    </submittedName>
</protein>
<name>M0ZJ02_SOLTU</name>
<dbReference type="EnsemblPlants" id="PGSC0003DMT400001728">
    <property type="protein sequence ID" value="PGSC0003DMT400001728"/>
    <property type="gene ID" value="PGSC0003DMG400000647"/>
</dbReference>
<dbReference type="HOGENOM" id="CLU_944610_0_0_1"/>
<feature type="region of interest" description="Disordered" evidence="1">
    <location>
        <begin position="1"/>
        <end position="42"/>
    </location>
</feature>
<dbReference type="AlphaFoldDB" id="M0ZJ02"/>
<dbReference type="Gramene" id="PGSC0003DMT400001728">
    <property type="protein sequence ID" value="PGSC0003DMT400001728"/>
    <property type="gene ID" value="PGSC0003DMG400000647"/>
</dbReference>
<keyword evidence="3" id="KW-1185">Reference proteome</keyword>
<organism evidence="2 3">
    <name type="scientific">Solanum tuberosum</name>
    <name type="common">Potato</name>
    <dbReference type="NCBI Taxonomy" id="4113"/>
    <lineage>
        <taxon>Eukaryota</taxon>
        <taxon>Viridiplantae</taxon>
        <taxon>Streptophyta</taxon>
        <taxon>Embryophyta</taxon>
        <taxon>Tracheophyta</taxon>
        <taxon>Spermatophyta</taxon>
        <taxon>Magnoliopsida</taxon>
        <taxon>eudicotyledons</taxon>
        <taxon>Gunneridae</taxon>
        <taxon>Pentapetalae</taxon>
        <taxon>asterids</taxon>
        <taxon>lamiids</taxon>
        <taxon>Solanales</taxon>
        <taxon>Solanaceae</taxon>
        <taxon>Solanoideae</taxon>
        <taxon>Solaneae</taxon>
        <taxon>Solanum</taxon>
    </lineage>
</organism>
<feature type="compositionally biased region" description="Basic and acidic residues" evidence="1">
    <location>
        <begin position="32"/>
        <end position="42"/>
    </location>
</feature>
<dbReference type="InParanoid" id="M0ZJ02"/>
<accession>M0ZJ02</accession>
<dbReference type="PaxDb" id="4113-PGSC0003DMT400001728"/>
<evidence type="ECO:0000256" key="1">
    <source>
        <dbReference type="SAM" id="MobiDB-lite"/>
    </source>
</evidence>
<feature type="region of interest" description="Disordered" evidence="1">
    <location>
        <begin position="91"/>
        <end position="110"/>
    </location>
</feature>
<reference evidence="2" key="2">
    <citation type="submission" date="2015-06" db="UniProtKB">
        <authorList>
            <consortium name="EnsemblPlants"/>
        </authorList>
    </citation>
    <scope>IDENTIFICATION</scope>
    <source>
        <strain evidence="2">DM1-3 516 R44</strain>
    </source>
</reference>
<sequence length="295" mass="33271">MQCQRNLHPELRKATNDEIEKTEQVTQQGDSNKAKEHTEVQWRKGVKKHWNATHRVFTLALNSLMNDKACTPTKEVKTSNTFVSLAEGTEEDLQTQEISSASNQSSNVNGSARGLMEKEKQLKKCQHHSSTKEWISHAFAKYKGKGSSEEVAREDGYIVVQRRDELSVEMVDVPVKEDKVNGESVQTIERDVDHQLITNIVVAQTTGEGISEFTLMKGIDEAIYEVPLQIQLAPYGEGSFPHAQEETRLHLTNIEENEEIEKIGVTKFMVGSPQKSPPMENLHALISHQIQHETT</sequence>